<organism evidence="1">
    <name type="scientific">Arundo donax</name>
    <name type="common">Giant reed</name>
    <name type="synonym">Donax arundinaceus</name>
    <dbReference type="NCBI Taxonomy" id="35708"/>
    <lineage>
        <taxon>Eukaryota</taxon>
        <taxon>Viridiplantae</taxon>
        <taxon>Streptophyta</taxon>
        <taxon>Embryophyta</taxon>
        <taxon>Tracheophyta</taxon>
        <taxon>Spermatophyta</taxon>
        <taxon>Magnoliopsida</taxon>
        <taxon>Liliopsida</taxon>
        <taxon>Poales</taxon>
        <taxon>Poaceae</taxon>
        <taxon>PACMAD clade</taxon>
        <taxon>Arundinoideae</taxon>
        <taxon>Arundineae</taxon>
        <taxon>Arundo</taxon>
    </lineage>
</organism>
<proteinExistence type="predicted"/>
<evidence type="ECO:0000313" key="1">
    <source>
        <dbReference type="EMBL" id="JAE30934.1"/>
    </source>
</evidence>
<protein>
    <submittedName>
        <fullName evidence="1">Uncharacterized protein</fullName>
    </submittedName>
</protein>
<reference evidence="1" key="1">
    <citation type="submission" date="2014-09" db="EMBL/GenBank/DDBJ databases">
        <authorList>
            <person name="Magalhaes I.L.F."/>
            <person name="Oliveira U."/>
            <person name="Santos F.R."/>
            <person name="Vidigal T.H.D.A."/>
            <person name="Brescovit A.D."/>
            <person name="Santos A.J."/>
        </authorList>
    </citation>
    <scope>NUCLEOTIDE SEQUENCE</scope>
    <source>
        <tissue evidence="1">Shoot tissue taken approximately 20 cm above the soil surface</tissue>
    </source>
</reference>
<sequence>MQQNSRNKYLYYEGQSHIENGFIIPNETIGFD</sequence>
<accession>A0A0A9H561</accession>
<reference evidence="1" key="2">
    <citation type="journal article" date="2015" name="Data Brief">
        <title>Shoot transcriptome of the giant reed, Arundo donax.</title>
        <authorList>
            <person name="Barrero R.A."/>
            <person name="Guerrero F.D."/>
            <person name="Moolhuijzen P."/>
            <person name="Goolsby J.A."/>
            <person name="Tidwell J."/>
            <person name="Bellgard S.E."/>
            <person name="Bellgard M.I."/>
        </authorList>
    </citation>
    <scope>NUCLEOTIDE SEQUENCE</scope>
    <source>
        <tissue evidence="1">Shoot tissue taken approximately 20 cm above the soil surface</tissue>
    </source>
</reference>
<dbReference type="EMBL" id="GBRH01166962">
    <property type="protein sequence ID" value="JAE30934.1"/>
    <property type="molecule type" value="Transcribed_RNA"/>
</dbReference>
<name>A0A0A9H561_ARUDO</name>
<dbReference type="AlphaFoldDB" id="A0A0A9H561"/>